<sequence length="376" mass="40985">MASSVGRFTASFLTPTQETTLALASLNFDFSLFKVQAPDEYLALGSCLSEERRNLAEASSHHVTARKLGALFRSKLPPVPNLIRSYGKRVSEIAESVTVVAPGLDGSSTLKSVLGNKLGIDGTSIWAAATSGTEALCVQLLACILARFWPSQEAISIWAEIVESRKHELSGNNGDFEYSELAAMNTTLSREQLAEWDSSARAWLRTADKSKLKEQTQLRLIIDNLDATVSPSSGTYESVVAAWISSMKIVDNLVAGVPQSIHEGAALIGISAWHLYPDMVIYQGGPREIHQRDPLIHPGGLLTVGLESLENSGHGVSWALPLAKLRYYGNQVTVRRSFDLHNQHVSFEQLALVILGGLAKEWPDNEDEDRLTSICT</sequence>
<evidence type="ECO:0000313" key="1">
    <source>
        <dbReference type="EMBL" id="KAK0622349.1"/>
    </source>
</evidence>
<gene>
    <name evidence="1" type="ORF">B0T14DRAFT_563808</name>
</gene>
<comment type="caution">
    <text evidence="1">The sequence shown here is derived from an EMBL/GenBank/DDBJ whole genome shotgun (WGS) entry which is preliminary data.</text>
</comment>
<accession>A0AA39WVE9</accession>
<dbReference type="EMBL" id="JAULSU010000003">
    <property type="protein sequence ID" value="KAK0622349.1"/>
    <property type="molecule type" value="Genomic_DNA"/>
</dbReference>
<dbReference type="AlphaFoldDB" id="A0AA39WVE9"/>
<proteinExistence type="predicted"/>
<keyword evidence="2" id="KW-1185">Reference proteome</keyword>
<name>A0AA39WVE9_9PEZI</name>
<evidence type="ECO:0000313" key="2">
    <source>
        <dbReference type="Proteomes" id="UP001175000"/>
    </source>
</evidence>
<reference evidence="1" key="1">
    <citation type="submission" date="2023-06" db="EMBL/GenBank/DDBJ databases">
        <title>Genome-scale phylogeny and comparative genomics of the fungal order Sordariales.</title>
        <authorList>
            <consortium name="Lawrence Berkeley National Laboratory"/>
            <person name="Hensen N."/>
            <person name="Bonometti L."/>
            <person name="Westerberg I."/>
            <person name="Brannstrom I.O."/>
            <person name="Guillou S."/>
            <person name="Cros-Aarteil S."/>
            <person name="Calhoun S."/>
            <person name="Haridas S."/>
            <person name="Kuo A."/>
            <person name="Mondo S."/>
            <person name="Pangilinan J."/>
            <person name="Riley R."/>
            <person name="Labutti K."/>
            <person name="Andreopoulos B."/>
            <person name="Lipzen A."/>
            <person name="Chen C."/>
            <person name="Yanf M."/>
            <person name="Daum C."/>
            <person name="Ng V."/>
            <person name="Clum A."/>
            <person name="Steindorff A."/>
            <person name="Ohm R."/>
            <person name="Martin F."/>
            <person name="Silar P."/>
            <person name="Natvig D."/>
            <person name="Lalanne C."/>
            <person name="Gautier V."/>
            <person name="Ament-Velasquez S.L."/>
            <person name="Kruys A."/>
            <person name="Hutchinson M.I."/>
            <person name="Powell A.J."/>
            <person name="Barry K."/>
            <person name="Miller A.N."/>
            <person name="Grigoriev I.V."/>
            <person name="Debuchy R."/>
            <person name="Gladieux P."/>
            <person name="Thoren M.H."/>
            <person name="Johannesson H."/>
        </authorList>
    </citation>
    <scope>NUCLEOTIDE SEQUENCE</scope>
    <source>
        <strain evidence="1">CBS 606.72</strain>
    </source>
</reference>
<dbReference type="Proteomes" id="UP001175000">
    <property type="component" value="Unassembled WGS sequence"/>
</dbReference>
<organism evidence="1 2">
    <name type="scientific">Immersiella caudata</name>
    <dbReference type="NCBI Taxonomy" id="314043"/>
    <lineage>
        <taxon>Eukaryota</taxon>
        <taxon>Fungi</taxon>
        <taxon>Dikarya</taxon>
        <taxon>Ascomycota</taxon>
        <taxon>Pezizomycotina</taxon>
        <taxon>Sordariomycetes</taxon>
        <taxon>Sordariomycetidae</taxon>
        <taxon>Sordariales</taxon>
        <taxon>Lasiosphaeriaceae</taxon>
        <taxon>Immersiella</taxon>
    </lineage>
</organism>
<protein>
    <submittedName>
        <fullName evidence="1">Uncharacterized protein</fullName>
    </submittedName>
</protein>